<dbReference type="InterPro" id="IPR013320">
    <property type="entry name" value="ConA-like_dom_sf"/>
</dbReference>
<dbReference type="SMART" id="SM00560">
    <property type="entry name" value="LamGL"/>
    <property type="match status" value="2"/>
</dbReference>
<protein>
    <submittedName>
        <fullName evidence="5">T9SS type A sorting domain-containing protein</fullName>
    </submittedName>
</protein>
<dbReference type="InterPro" id="IPR044023">
    <property type="entry name" value="Ig_7"/>
</dbReference>
<dbReference type="Gene3D" id="2.60.120.200">
    <property type="match status" value="2"/>
</dbReference>
<organism evidence="5 6">
    <name type="scientific">Flavobacterium difficile</name>
    <dbReference type="NCBI Taxonomy" id="2709659"/>
    <lineage>
        <taxon>Bacteria</taxon>
        <taxon>Pseudomonadati</taxon>
        <taxon>Bacteroidota</taxon>
        <taxon>Flavobacteriia</taxon>
        <taxon>Flavobacteriales</taxon>
        <taxon>Flavobacteriaceae</taxon>
        <taxon>Flavobacterium</taxon>
    </lineage>
</organism>
<dbReference type="Pfam" id="PF13385">
    <property type="entry name" value="Laminin_G_3"/>
    <property type="match status" value="2"/>
</dbReference>
<keyword evidence="1 3" id="KW-0732">Signal</keyword>
<dbReference type="EMBL" id="JAAJBT010000003">
    <property type="protein sequence ID" value="NHM01726.1"/>
    <property type="molecule type" value="Genomic_DNA"/>
</dbReference>
<name>A0ABX0I8E8_9FLAO</name>
<evidence type="ECO:0000259" key="4">
    <source>
        <dbReference type="SMART" id="SM00560"/>
    </source>
</evidence>
<dbReference type="InterPro" id="IPR026444">
    <property type="entry name" value="Secre_tail"/>
</dbReference>
<comment type="caution">
    <text evidence="5">The sequence shown here is derived from an EMBL/GenBank/DDBJ whole genome shotgun (WGS) entry which is preliminary data.</text>
</comment>
<feature type="signal peptide" evidence="3">
    <location>
        <begin position="1"/>
        <end position="19"/>
    </location>
</feature>
<accession>A0ABX0I8E8</accession>
<feature type="chain" id="PRO_5046835702" evidence="3">
    <location>
        <begin position="20"/>
        <end position="901"/>
    </location>
</feature>
<dbReference type="NCBIfam" id="TIGR04183">
    <property type="entry name" value="Por_Secre_tail"/>
    <property type="match status" value="1"/>
</dbReference>
<evidence type="ECO:0000313" key="5">
    <source>
        <dbReference type="EMBL" id="NHM01726.1"/>
    </source>
</evidence>
<gene>
    <name evidence="5" type="ORF">G4D72_06340</name>
</gene>
<evidence type="ECO:0000313" key="6">
    <source>
        <dbReference type="Proteomes" id="UP000800984"/>
    </source>
</evidence>
<feature type="domain" description="LamG-like jellyroll fold" evidence="4">
    <location>
        <begin position="215"/>
        <end position="352"/>
    </location>
</feature>
<dbReference type="PANTHER" id="PTHR42535">
    <property type="entry name" value="OOKINETE PROTEIN, PUTATIVE-RELATED"/>
    <property type="match status" value="1"/>
</dbReference>
<evidence type="ECO:0000256" key="2">
    <source>
        <dbReference type="ARBA" id="ARBA00023157"/>
    </source>
</evidence>
<dbReference type="SUPFAM" id="SSF49899">
    <property type="entry name" value="Concanavalin A-like lectins/glucanases"/>
    <property type="match status" value="2"/>
</dbReference>
<sequence>MKKILLFTLFLAYALVANASTKMSAYRWRNDDGNETTATWKAAVNTPITHSSSNKLRLRVAIDEVSSGFVGATEANAIISYSENGGPWINITASSSAFVLVSSSFVTDGVNTTQQIATGNSSNFVGGLFKSTEANTGFSIPTGTSKFCEHEFCIQPTAAYVSTNTYTFKADGINTGNTNEYPTINAIPAGASLSFDGSNDFVKVNDNPLLDFGSNDFTVEYWVYKKNANVYGGVSKWNTRLSPTTNEWGLLLNADGAGSNRPNFIIESGSTSYDCPGSTNLNLNTWYHLAGVRQGTNLKIYVNGILENTVPIGNITINNSGRDLLIDRLLSGYFGGAIYDEIRIWNRALSACEIQYNKDAELANGQSGLVAYFKCNQGIANSNNSGIIDLIDETPNGFEGEITNFQLNGSTSNFVSPGSPASAVSGTIYNLLSVNSTQDFCYAAEVSDLVATGTGTINWYNVSTGGTPLNDTQNLTSGTYYVSQTTGTCESERKAVTVTVTILAAPTANANQTYEANATVANLAATGSNLKWYVAASGGTELTPSTPLSTTTYYVSQSNNGCESERTAVNVTVNGGSLHFDDTDDRVVLNTAINSVLDPINTFSVESWVYNTAFNNGLGNNVGMIVGNYNTSAVDMQFMLRREGTNYQFWVNDSNTTAFKAVTATNVAVLNQWQHVAGVWNGSDLKIYINGNLVATTTGVTGASFKSQLTNSIQLGTNLSNEKFVGNIDEVRLWTKALTATEIMNNMNCELSASTTNLLAYYKFNQGVANANNSGVNTLSDSSGNNYNGALNNFALNGTISNWSNIAAVTTGNSCSPILSNADFNKLSVSFYPNPTSDVLHISNNKEITEVMVYNLLGQTVLNQKHNATEVSINLSTLPTNTYLVKVVCGDESDTIKVMKK</sequence>
<dbReference type="Proteomes" id="UP000800984">
    <property type="component" value="Unassembled WGS sequence"/>
</dbReference>
<proteinExistence type="predicted"/>
<reference evidence="5 6" key="1">
    <citation type="submission" date="2020-02" db="EMBL/GenBank/DDBJ databases">
        <authorList>
            <person name="Chen W.-M."/>
        </authorList>
    </citation>
    <scope>NUCLEOTIDE SEQUENCE [LARGE SCALE GENOMIC DNA]</scope>
    <source>
        <strain evidence="5 6">KDG-16</strain>
    </source>
</reference>
<dbReference type="Pfam" id="PF19081">
    <property type="entry name" value="Ig_7"/>
    <property type="match status" value="2"/>
</dbReference>
<evidence type="ECO:0000256" key="1">
    <source>
        <dbReference type="ARBA" id="ARBA00022729"/>
    </source>
</evidence>
<dbReference type="PANTHER" id="PTHR42535:SF2">
    <property type="entry name" value="CHROMOSOME UNDETERMINED SCAFFOLD_146, WHOLE GENOME SHOTGUN SEQUENCE"/>
    <property type="match status" value="1"/>
</dbReference>
<feature type="domain" description="LamG-like jellyroll fold" evidence="4">
    <location>
        <begin position="601"/>
        <end position="741"/>
    </location>
</feature>
<dbReference type="InterPro" id="IPR006558">
    <property type="entry name" value="LamG-like"/>
</dbReference>
<keyword evidence="6" id="KW-1185">Reference proteome</keyword>
<keyword evidence="2" id="KW-1015">Disulfide bond</keyword>
<dbReference type="Pfam" id="PF18962">
    <property type="entry name" value="Por_Secre_tail"/>
    <property type="match status" value="1"/>
</dbReference>
<dbReference type="RefSeq" id="WP_166076816.1">
    <property type="nucleotide sequence ID" value="NZ_JAAJBT010000003.1"/>
</dbReference>
<evidence type="ECO:0000256" key="3">
    <source>
        <dbReference type="SAM" id="SignalP"/>
    </source>
</evidence>